<dbReference type="AlphaFoldDB" id="A0A0C3D6Z9"/>
<dbReference type="Proteomes" id="UP000053989">
    <property type="component" value="Unassembled WGS sequence"/>
</dbReference>
<gene>
    <name evidence="2" type="ORF">SCLCIDRAFT_33094</name>
</gene>
<reference evidence="2 3" key="1">
    <citation type="submission" date="2014-04" db="EMBL/GenBank/DDBJ databases">
        <authorList>
            <consortium name="DOE Joint Genome Institute"/>
            <person name="Kuo A."/>
            <person name="Kohler A."/>
            <person name="Nagy L.G."/>
            <person name="Floudas D."/>
            <person name="Copeland A."/>
            <person name="Barry K.W."/>
            <person name="Cichocki N."/>
            <person name="Veneault-Fourrey C."/>
            <person name="LaButti K."/>
            <person name="Lindquist E.A."/>
            <person name="Lipzen A."/>
            <person name="Lundell T."/>
            <person name="Morin E."/>
            <person name="Murat C."/>
            <person name="Sun H."/>
            <person name="Tunlid A."/>
            <person name="Henrissat B."/>
            <person name="Grigoriev I.V."/>
            <person name="Hibbett D.S."/>
            <person name="Martin F."/>
            <person name="Nordberg H.P."/>
            <person name="Cantor M.N."/>
            <person name="Hua S.X."/>
        </authorList>
    </citation>
    <scope>NUCLEOTIDE SEQUENCE [LARGE SCALE GENOMIC DNA]</scope>
    <source>
        <strain evidence="2 3">Foug A</strain>
    </source>
</reference>
<feature type="compositionally biased region" description="Basic and acidic residues" evidence="1">
    <location>
        <begin position="11"/>
        <end position="21"/>
    </location>
</feature>
<feature type="compositionally biased region" description="Polar residues" evidence="1">
    <location>
        <begin position="112"/>
        <end position="129"/>
    </location>
</feature>
<feature type="compositionally biased region" description="Polar residues" evidence="1">
    <location>
        <begin position="154"/>
        <end position="167"/>
    </location>
</feature>
<dbReference type="OrthoDB" id="2673524at2759"/>
<keyword evidence="3" id="KW-1185">Reference proteome</keyword>
<evidence type="ECO:0000313" key="2">
    <source>
        <dbReference type="EMBL" id="KIM51871.1"/>
    </source>
</evidence>
<dbReference type="HOGENOM" id="CLU_016973_1_1_1"/>
<protein>
    <submittedName>
        <fullName evidence="2">Uncharacterized protein</fullName>
    </submittedName>
</protein>
<name>A0A0C3D6Z9_9AGAM</name>
<feature type="region of interest" description="Disordered" evidence="1">
    <location>
        <begin position="1"/>
        <end position="285"/>
    </location>
</feature>
<evidence type="ECO:0000313" key="3">
    <source>
        <dbReference type="Proteomes" id="UP000053989"/>
    </source>
</evidence>
<proteinExistence type="predicted"/>
<reference evidence="3" key="2">
    <citation type="submission" date="2015-01" db="EMBL/GenBank/DDBJ databases">
        <title>Evolutionary Origins and Diversification of the Mycorrhizal Mutualists.</title>
        <authorList>
            <consortium name="DOE Joint Genome Institute"/>
            <consortium name="Mycorrhizal Genomics Consortium"/>
            <person name="Kohler A."/>
            <person name="Kuo A."/>
            <person name="Nagy L.G."/>
            <person name="Floudas D."/>
            <person name="Copeland A."/>
            <person name="Barry K.W."/>
            <person name="Cichocki N."/>
            <person name="Veneault-Fourrey C."/>
            <person name="LaButti K."/>
            <person name="Lindquist E.A."/>
            <person name="Lipzen A."/>
            <person name="Lundell T."/>
            <person name="Morin E."/>
            <person name="Murat C."/>
            <person name="Riley R."/>
            <person name="Ohm R."/>
            <person name="Sun H."/>
            <person name="Tunlid A."/>
            <person name="Henrissat B."/>
            <person name="Grigoriev I.V."/>
            <person name="Hibbett D.S."/>
            <person name="Martin F."/>
        </authorList>
    </citation>
    <scope>NUCLEOTIDE SEQUENCE [LARGE SCALE GENOMIC DNA]</scope>
    <source>
        <strain evidence="3">Foug A</strain>
    </source>
</reference>
<accession>A0A0C3D6Z9</accession>
<organism evidence="2 3">
    <name type="scientific">Scleroderma citrinum Foug A</name>
    <dbReference type="NCBI Taxonomy" id="1036808"/>
    <lineage>
        <taxon>Eukaryota</taxon>
        <taxon>Fungi</taxon>
        <taxon>Dikarya</taxon>
        <taxon>Basidiomycota</taxon>
        <taxon>Agaricomycotina</taxon>
        <taxon>Agaricomycetes</taxon>
        <taxon>Agaricomycetidae</taxon>
        <taxon>Boletales</taxon>
        <taxon>Sclerodermatineae</taxon>
        <taxon>Sclerodermataceae</taxon>
        <taxon>Scleroderma</taxon>
    </lineage>
</organism>
<sequence>MPRAIKNADPSTDKPDRDHNLNTRILHNRRIRPLQNRFGPAREVTPFKPPVGARHNQKATRSHRDDEEEDVQSAPHSPTPASCKVKPRPAIEPPKGWEEHMFSLRDRRPVTPSASPLHQTASQVPTVQTPRLDEQYVLDAEQGTEGEGDEDGGMNQSGAGDSSSHQASKGDEGEGDEDDEMNPIVTETSTHNGDQAVGDDLSSEDSSNYSSYVRAAKAKKAAERSARGDQSSLPPSSPPEQSDLEESEPDIEDKGPSPSRKRRKTSAVENNNMSGRDGSELPFSKKPGTLLNEALKEIPGFGIKPLHTKINEANLFRSWYWVMQPKPEGATRNEFNNIITKEYNDLMKDVPKDNMTVRRDKLKHIYKWSKASSVIPSNKLVKSIAAKLENAKVQFSGLAEAWCNLEEIEIVGVLMYVREDPAGRQLSGIFGRSDMIRKFINDHGIDVHSLMDKYTSIFKEIPRDRDRHVFGTMMREKLTAALKEQQVLHGIEGSDPQKIVWHKLLEFVRKHHLIVTNWPLGVAPPGPGFDFKKLKAGTLCKQSDNEEAEDLLADVPEIEIKLWHEDIIRIPDTSPTKGDVALIRASDGTVLCKVADDPEWQKICEEGDHRHEESAAARPKKHVPHK</sequence>
<feature type="compositionally biased region" description="Acidic residues" evidence="1">
    <location>
        <begin position="242"/>
        <end position="251"/>
    </location>
</feature>
<dbReference type="EMBL" id="KN822235">
    <property type="protein sequence ID" value="KIM51871.1"/>
    <property type="molecule type" value="Genomic_DNA"/>
</dbReference>
<feature type="compositionally biased region" description="Acidic residues" evidence="1">
    <location>
        <begin position="142"/>
        <end position="152"/>
    </location>
</feature>
<feature type="compositionally biased region" description="Basic and acidic residues" evidence="1">
    <location>
        <begin position="95"/>
        <end position="109"/>
    </location>
</feature>
<dbReference type="InParanoid" id="A0A0C3D6Z9"/>
<evidence type="ECO:0000256" key="1">
    <source>
        <dbReference type="SAM" id="MobiDB-lite"/>
    </source>
</evidence>